<dbReference type="InterPro" id="IPR004170">
    <property type="entry name" value="WWE_dom"/>
</dbReference>
<proteinExistence type="inferred from homology"/>
<evidence type="ECO:0000313" key="12">
    <source>
        <dbReference type="Proteomes" id="UP000221080"/>
    </source>
</evidence>
<evidence type="ECO:0000256" key="6">
    <source>
        <dbReference type="ARBA" id="ARBA00023242"/>
    </source>
</evidence>
<evidence type="ECO:0000256" key="2">
    <source>
        <dbReference type="ARBA" id="ARBA00004906"/>
    </source>
</evidence>
<feature type="compositionally biased region" description="Polar residues" evidence="9">
    <location>
        <begin position="21"/>
        <end position="35"/>
    </location>
</feature>
<comment type="pathway">
    <text evidence="2">Protein modification; protein ubiquitination.</text>
</comment>
<dbReference type="SUPFAM" id="SSF117839">
    <property type="entry name" value="WWE domain"/>
    <property type="match status" value="2"/>
</dbReference>
<feature type="domain" description="WWE" evidence="11">
    <location>
        <begin position="279"/>
        <end position="364"/>
    </location>
</feature>
<feature type="zinc finger region" description="C3H1-type" evidence="8">
    <location>
        <begin position="58"/>
        <end position="80"/>
    </location>
</feature>
<evidence type="ECO:0000259" key="10">
    <source>
        <dbReference type="PROSITE" id="PS50103"/>
    </source>
</evidence>
<dbReference type="SMART" id="SM00356">
    <property type="entry name" value="ZnF_C3H1"/>
    <property type="match status" value="2"/>
</dbReference>
<dbReference type="Gene3D" id="4.10.1000.10">
    <property type="entry name" value="Zinc finger, CCCH-type"/>
    <property type="match status" value="1"/>
</dbReference>
<reference evidence="12" key="1">
    <citation type="journal article" date="2016" name="Nat. Commun.">
        <title>The channel catfish genome sequence provides insights into the evolution of scale formation in teleosts.</title>
        <authorList>
            <person name="Liu Z."/>
            <person name="Liu S."/>
            <person name="Yao J."/>
            <person name="Bao L."/>
            <person name="Zhang J."/>
            <person name="Li Y."/>
            <person name="Jiang C."/>
            <person name="Sun L."/>
            <person name="Wang R."/>
            <person name="Zhang Y."/>
            <person name="Zhou T."/>
            <person name="Zeng Q."/>
            <person name="Fu Q."/>
            <person name="Gao S."/>
            <person name="Li N."/>
            <person name="Koren S."/>
            <person name="Jiang Y."/>
            <person name="Zimin A."/>
            <person name="Xu P."/>
            <person name="Phillippy A.M."/>
            <person name="Geng X."/>
            <person name="Song L."/>
            <person name="Sun F."/>
            <person name="Li C."/>
            <person name="Wang X."/>
            <person name="Chen A."/>
            <person name="Jin Y."/>
            <person name="Yuan Z."/>
            <person name="Yang Y."/>
            <person name="Tan S."/>
            <person name="Peatman E."/>
            <person name="Lu J."/>
            <person name="Qin Z."/>
            <person name="Dunham R."/>
            <person name="Li Z."/>
            <person name="Sonstegard T."/>
            <person name="Feng J."/>
            <person name="Danzmann R.G."/>
            <person name="Schroeder S."/>
            <person name="Scheffler B."/>
            <person name="Duke M.V."/>
            <person name="Ballard L."/>
            <person name="Kucuktas H."/>
            <person name="Kaltenboeck L."/>
            <person name="Liu H."/>
            <person name="Armbruster J."/>
            <person name="Xie Y."/>
            <person name="Kirby M.L."/>
            <person name="Tian Y."/>
            <person name="Flanagan M.E."/>
            <person name="Mu W."/>
            <person name="Waldbieser G.C."/>
        </authorList>
    </citation>
    <scope>NUCLEOTIDE SEQUENCE [LARGE SCALE GENOMIC DNA]</scope>
    <source>
        <strain evidence="12">SDA103</strain>
    </source>
</reference>
<dbReference type="OMA" id="GRYYQWQ"/>
<dbReference type="RefSeq" id="XP_017350103.1">
    <property type="nucleotide sequence ID" value="XM_017494614.2"/>
</dbReference>
<dbReference type="GO" id="GO:0016567">
    <property type="term" value="P:protein ubiquitination"/>
    <property type="evidence" value="ECO:0007669"/>
    <property type="project" value="UniProtKB-UniPathway"/>
</dbReference>
<organism evidence="12 13">
    <name type="scientific">Ictalurus punctatus</name>
    <name type="common">Channel catfish</name>
    <name type="synonym">Silurus punctatus</name>
    <dbReference type="NCBI Taxonomy" id="7998"/>
    <lineage>
        <taxon>Eukaryota</taxon>
        <taxon>Metazoa</taxon>
        <taxon>Chordata</taxon>
        <taxon>Craniata</taxon>
        <taxon>Vertebrata</taxon>
        <taxon>Euteleostomi</taxon>
        <taxon>Actinopterygii</taxon>
        <taxon>Neopterygii</taxon>
        <taxon>Teleostei</taxon>
        <taxon>Ostariophysi</taxon>
        <taxon>Siluriformes</taxon>
        <taxon>Ictaluridae</taxon>
        <taxon>Ictalurus</taxon>
    </lineage>
</organism>
<feature type="compositionally biased region" description="Basic and acidic residues" evidence="9">
    <location>
        <begin position="93"/>
        <end position="107"/>
    </location>
</feature>
<evidence type="ECO:0000313" key="13">
    <source>
        <dbReference type="RefSeq" id="XP_017350103.1"/>
    </source>
</evidence>
<dbReference type="KEGG" id="ipu:108279940"/>
<evidence type="ECO:0000256" key="9">
    <source>
        <dbReference type="SAM" id="MobiDB-lite"/>
    </source>
</evidence>
<keyword evidence="3 8" id="KW-0479">Metal-binding</keyword>
<accession>A0A2D0T5B6</accession>
<dbReference type="Gene3D" id="3.30.720.50">
    <property type="match status" value="2"/>
</dbReference>
<comment type="subcellular location">
    <subcellularLocation>
        <location evidence="1">Nucleus</location>
    </subcellularLocation>
</comment>
<dbReference type="GO" id="GO:0008270">
    <property type="term" value="F:zinc ion binding"/>
    <property type="evidence" value="ECO:0007669"/>
    <property type="project" value="UniProtKB-KW"/>
</dbReference>
<dbReference type="GO" id="GO:0005634">
    <property type="term" value="C:nucleus"/>
    <property type="evidence" value="ECO:0007669"/>
    <property type="project" value="UniProtKB-SubCell"/>
</dbReference>
<dbReference type="SMART" id="SM00678">
    <property type="entry name" value="WWE"/>
    <property type="match status" value="1"/>
</dbReference>
<evidence type="ECO:0000256" key="3">
    <source>
        <dbReference type="ARBA" id="ARBA00022723"/>
    </source>
</evidence>
<feature type="compositionally biased region" description="Polar residues" evidence="9">
    <location>
        <begin position="78"/>
        <end position="87"/>
    </location>
</feature>
<dbReference type="GeneID" id="108279940"/>
<dbReference type="PROSITE" id="PS50103">
    <property type="entry name" value="ZF_C3H1"/>
    <property type="match status" value="2"/>
</dbReference>
<dbReference type="AlphaFoldDB" id="A0A2D0T5B6"/>
<feature type="region of interest" description="Disordered" evidence="9">
    <location>
        <begin position="1"/>
        <end position="35"/>
    </location>
</feature>
<dbReference type="PANTHER" id="PTHR45740">
    <property type="entry name" value="POLY [ADP-RIBOSE] POLYMERASE"/>
    <property type="match status" value="1"/>
</dbReference>
<keyword evidence="5 8" id="KW-0862">Zinc</keyword>
<keyword evidence="6" id="KW-0539">Nucleus</keyword>
<dbReference type="Proteomes" id="UP000221080">
    <property type="component" value="Chromosome 19"/>
</dbReference>
<dbReference type="InterPro" id="IPR041367">
    <property type="entry name" value="Znf-CCCH_4"/>
</dbReference>
<dbReference type="Pfam" id="PF02825">
    <property type="entry name" value="WWE"/>
    <property type="match status" value="2"/>
</dbReference>
<dbReference type="InterPro" id="IPR037197">
    <property type="entry name" value="WWE_dom_sf"/>
</dbReference>
<dbReference type="SUPFAM" id="SSF90229">
    <property type="entry name" value="CCCH zinc finger"/>
    <property type="match status" value="1"/>
</dbReference>
<feature type="domain" description="WWE" evidence="11">
    <location>
        <begin position="175"/>
        <end position="262"/>
    </location>
</feature>
<dbReference type="PROSITE" id="PS50918">
    <property type="entry name" value="WWE"/>
    <property type="match status" value="2"/>
</dbReference>
<keyword evidence="12" id="KW-1185">Reference proteome</keyword>
<dbReference type="STRING" id="7998.ENSIPUP00000010175"/>
<dbReference type="UniPathway" id="UPA00143"/>
<dbReference type="PANTHER" id="PTHR45740:SF14">
    <property type="entry name" value="NOVEL PROTEIN"/>
    <property type="match status" value="1"/>
</dbReference>
<gene>
    <name evidence="13" type="primary">si:ch211-244b2.4</name>
</gene>
<comment type="similarity">
    <text evidence="7">Belongs to the ARTD/PARP family.</text>
</comment>
<sequence length="367" mass="42505">MASNYEDVSDESGTDFRDSDTNSQSKSDSDSETPQKQACRYYNKGHCRNGKQCPDLHVCKYFLKGNCRYGASCRLSHNLNSDRPSAQKNRERRSRDRTTQRYRERSRSYSSDSDTDSSKPYRWQLNLGSGWMDVENDYVLEAQFSRPNTKGIRIFNTPCGALSIDFTRMRILKKDNLRVRRKGSKYTEWLWYYRGNHGWYQFGKKDAQGSVSPVDSSRLESEFKKSSCGTVQFTINSTDYEIRFKDMCQKNLSTSHKRRIRRRPKYVSPQVGGVNTLTNMFKTMSTSSPTKTPLWQFSGRGGNWHSFKPRGSSCTLSSADIEAEFQRNPQGSMNFTVNGEQYMLDFAQMIQTSQKTQATRNIRRVKQ</sequence>
<evidence type="ECO:0000259" key="11">
    <source>
        <dbReference type="PROSITE" id="PS50918"/>
    </source>
</evidence>
<evidence type="ECO:0000256" key="5">
    <source>
        <dbReference type="ARBA" id="ARBA00022833"/>
    </source>
</evidence>
<feature type="zinc finger region" description="C3H1-type" evidence="8">
    <location>
        <begin position="33"/>
        <end position="57"/>
    </location>
</feature>
<keyword evidence="4 8" id="KW-0863">Zinc-finger</keyword>
<feature type="region of interest" description="Disordered" evidence="9">
    <location>
        <begin position="78"/>
        <end position="119"/>
    </location>
</feature>
<dbReference type="Pfam" id="PF18044">
    <property type="entry name" value="zf-CCCH_4"/>
    <property type="match status" value="1"/>
</dbReference>
<protein>
    <submittedName>
        <fullName evidence="13">Protein mono-ADP-ribosyltransferase PARP12 isoform X1</fullName>
    </submittedName>
</protein>
<evidence type="ECO:0000256" key="7">
    <source>
        <dbReference type="ARBA" id="ARBA00024347"/>
    </source>
</evidence>
<feature type="domain" description="C3H1-type" evidence="10">
    <location>
        <begin position="58"/>
        <end position="80"/>
    </location>
</feature>
<name>A0A2D0T5B6_ICTPU</name>
<dbReference type="GO" id="GO:1990404">
    <property type="term" value="F:NAD+-protein mono-ADP-ribosyltransferase activity"/>
    <property type="evidence" value="ECO:0007669"/>
    <property type="project" value="TreeGrafter"/>
</dbReference>
<evidence type="ECO:0000256" key="4">
    <source>
        <dbReference type="ARBA" id="ARBA00022771"/>
    </source>
</evidence>
<dbReference type="InterPro" id="IPR018123">
    <property type="entry name" value="WWE-dom_subgr"/>
</dbReference>
<dbReference type="InterPro" id="IPR051712">
    <property type="entry name" value="ARTD-AVP"/>
</dbReference>
<evidence type="ECO:0000256" key="8">
    <source>
        <dbReference type="PROSITE-ProRule" id="PRU00723"/>
    </source>
</evidence>
<reference evidence="13" key="2">
    <citation type="submission" date="2025-08" db="UniProtKB">
        <authorList>
            <consortium name="RefSeq"/>
        </authorList>
    </citation>
    <scope>IDENTIFICATION</scope>
    <source>
        <tissue evidence="13">Blood</tissue>
    </source>
</reference>
<dbReference type="InterPro" id="IPR000571">
    <property type="entry name" value="Znf_CCCH"/>
</dbReference>
<dbReference type="GO" id="GO:0003950">
    <property type="term" value="F:NAD+ poly-ADP-ribosyltransferase activity"/>
    <property type="evidence" value="ECO:0007669"/>
    <property type="project" value="TreeGrafter"/>
</dbReference>
<feature type="domain" description="C3H1-type" evidence="10">
    <location>
        <begin position="33"/>
        <end position="57"/>
    </location>
</feature>
<evidence type="ECO:0000256" key="1">
    <source>
        <dbReference type="ARBA" id="ARBA00004123"/>
    </source>
</evidence>
<dbReference type="InterPro" id="IPR036855">
    <property type="entry name" value="Znf_CCCH_sf"/>
</dbReference>
<dbReference type="OrthoDB" id="20729at2759"/>